<evidence type="ECO:0000313" key="1">
    <source>
        <dbReference type="EMBL" id="AYM53977.1"/>
    </source>
</evidence>
<dbReference type="AlphaFoldDB" id="A0A3S7UZ11"/>
<dbReference type="EMBL" id="MH908914">
    <property type="protein sequence ID" value="AYM53977.1"/>
    <property type="molecule type" value="Genomic_DNA"/>
</dbReference>
<protein>
    <submittedName>
        <fullName evidence="1">Uncharacterized protein</fullName>
    </submittedName>
</protein>
<sequence>MRFATRELQPGSYEIRGVTFEHVSLITTGLHIPFRVEAGKAVYLGEFHASLLNCNALPAYNLRISDAWERDRQFLQDELKNVRPEEVAKAGVQCPEKLACTGPTP</sequence>
<accession>A0A3S7UZ11</accession>
<proteinExistence type="predicted"/>
<organism evidence="1">
    <name type="scientific">Pyxidicoccus sp</name>
    <dbReference type="NCBI Taxonomy" id="2023737"/>
    <lineage>
        <taxon>Bacteria</taxon>
        <taxon>Pseudomonadati</taxon>
        <taxon>Myxococcota</taxon>
        <taxon>Myxococcia</taxon>
        <taxon>Myxococcales</taxon>
        <taxon>Cystobacterineae</taxon>
        <taxon>Myxococcaceae</taxon>
        <taxon>Pyxidicoccus</taxon>
    </lineage>
</organism>
<reference evidence="1" key="1">
    <citation type="journal article" date="2018" name="J. Ind. Microbiol. Biotechnol.">
        <title>Genome mining reveals uncommon alkylpyrones as type III PKS products from myxobacteria.</title>
        <authorList>
            <person name="Hug J.J."/>
            <person name="Panter F."/>
            <person name="Krug D."/>
            <person name="Muller R."/>
        </authorList>
    </citation>
    <scope>NUCLEOTIDE SEQUENCE</scope>
    <source>
        <strain evidence="1">MCy9557</strain>
    </source>
</reference>
<name>A0A3S7UZ11_9BACT</name>